<protein>
    <submittedName>
        <fullName evidence="2">Uncharacterized protein</fullName>
    </submittedName>
</protein>
<gene>
    <name evidence="2" type="ORF">ASCRUDRAFT_80797</name>
</gene>
<feature type="compositionally biased region" description="Polar residues" evidence="1">
    <location>
        <begin position="8"/>
        <end position="17"/>
    </location>
</feature>
<dbReference type="Proteomes" id="UP000095038">
    <property type="component" value="Unassembled WGS sequence"/>
</dbReference>
<dbReference type="AlphaFoldDB" id="A0A1D2VH84"/>
<keyword evidence="3" id="KW-1185">Reference proteome</keyword>
<reference evidence="3" key="1">
    <citation type="submission" date="2016-05" db="EMBL/GenBank/DDBJ databases">
        <title>Comparative genomics of biotechnologically important yeasts.</title>
        <authorList>
            <consortium name="DOE Joint Genome Institute"/>
            <person name="Riley R."/>
            <person name="Haridas S."/>
            <person name="Wolfe K.H."/>
            <person name="Lopes M.R."/>
            <person name="Hittinger C.T."/>
            <person name="Goker M."/>
            <person name="Salamov A."/>
            <person name="Wisecaver J."/>
            <person name="Long T.M."/>
            <person name="Aerts A.L."/>
            <person name="Barry K."/>
            <person name="Choi C."/>
            <person name="Clum A."/>
            <person name="Coughlan A.Y."/>
            <person name="Deshpande S."/>
            <person name="Douglass A.P."/>
            <person name="Hanson S.J."/>
            <person name="Klenk H.-P."/>
            <person name="Labutti K."/>
            <person name="Lapidus A."/>
            <person name="Lindquist E."/>
            <person name="Lipzen A."/>
            <person name="Meier-Kolthoff J.P."/>
            <person name="Ohm R.A."/>
            <person name="Otillar R.P."/>
            <person name="Pangilinan J."/>
            <person name="Peng Y."/>
            <person name="Rokas A."/>
            <person name="Rosa C.A."/>
            <person name="Scheuner C."/>
            <person name="Sibirny A.A."/>
            <person name="Slot J.C."/>
            <person name="Stielow J.B."/>
            <person name="Sun H."/>
            <person name="Kurtzman C.P."/>
            <person name="Blackwell M."/>
            <person name="Grigoriev I.V."/>
            <person name="Jeffries T.W."/>
        </authorList>
    </citation>
    <scope>NUCLEOTIDE SEQUENCE [LARGE SCALE GENOMIC DNA]</scope>
    <source>
        <strain evidence="3">DSM 1968</strain>
    </source>
</reference>
<dbReference type="GeneID" id="30968174"/>
<dbReference type="EMBL" id="KV454480">
    <property type="protein sequence ID" value="ODV61014.1"/>
    <property type="molecule type" value="Genomic_DNA"/>
</dbReference>
<accession>A0A1D2VH84</accession>
<organism evidence="2 3">
    <name type="scientific">Ascoidea rubescens DSM 1968</name>
    <dbReference type="NCBI Taxonomy" id="1344418"/>
    <lineage>
        <taxon>Eukaryota</taxon>
        <taxon>Fungi</taxon>
        <taxon>Dikarya</taxon>
        <taxon>Ascomycota</taxon>
        <taxon>Saccharomycotina</taxon>
        <taxon>Saccharomycetes</taxon>
        <taxon>Ascoideaceae</taxon>
        <taxon>Ascoidea</taxon>
    </lineage>
</organism>
<proteinExistence type="predicted"/>
<name>A0A1D2VH84_9ASCO</name>
<feature type="region of interest" description="Disordered" evidence="1">
    <location>
        <begin position="1"/>
        <end position="25"/>
    </location>
</feature>
<evidence type="ECO:0000313" key="3">
    <source>
        <dbReference type="Proteomes" id="UP000095038"/>
    </source>
</evidence>
<dbReference type="RefSeq" id="XP_020047321.1">
    <property type="nucleotide sequence ID" value="XM_020194538.1"/>
</dbReference>
<dbReference type="InParanoid" id="A0A1D2VH84"/>
<evidence type="ECO:0000313" key="2">
    <source>
        <dbReference type="EMBL" id="ODV61014.1"/>
    </source>
</evidence>
<evidence type="ECO:0000256" key="1">
    <source>
        <dbReference type="SAM" id="MobiDB-lite"/>
    </source>
</evidence>
<sequence>MDNGQIEEYTSNSNTPATREWERPSHCDRDGLSGVSCRVSRFLPAFGKSNQAALRLKAFPFQAPFGKC</sequence>